<dbReference type="EMBL" id="FUYP01000012">
    <property type="protein sequence ID" value="SKB65106.1"/>
    <property type="molecule type" value="Genomic_DNA"/>
</dbReference>
<keyword evidence="2" id="KW-0784">Thiamine biosynthesis</keyword>
<comment type="pathway">
    <text evidence="1">Cofactor biosynthesis; thiamine diphosphate biosynthesis.</text>
</comment>
<dbReference type="InterPro" id="IPR013785">
    <property type="entry name" value="Aldolase_TIM"/>
</dbReference>
<keyword evidence="5" id="KW-1185">Reference proteome</keyword>
<dbReference type="InterPro" id="IPR036206">
    <property type="entry name" value="ThiamineP_synth_sf"/>
</dbReference>
<protein>
    <submittedName>
        <fullName evidence="4">Thiamine-phosphate pyrophosphorylase</fullName>
    </submittedName>
</protein>
<dbReference type="PANTHER" id="PTHR20857:SF15">
    <property type="entry name" value="THIAMINE-PHOSPHATE SYNTHASE"/>
    <property type="match status" value="1"/>
</dbReference>
<dbReference type="AlphaFoldDB" id="A0A1T5D0H9"/>
<dbReference type="GO" id="GO:0009228">
    <property type="term" value="P:thiamine biosynthetic process"/>
    <property type="evidence" value="ECO:0007669"/>
    <property type="project" value="UniProtKB-KW"/>
</dbReference>
<dbReference type="Proteomes" id="UP000190044">
    <property type="component" value="Unassembled WGS sequence"/>
</dbReference>
<proteinExistence type="predicted"/>
<evidence type="ECO:0000259" key="3">
    <source>
        <dbReference type="Pfam" id="PF02581"/>
    </source>
</evidence>
<dbReference type="InterPro" id="IPR022998">
    <property type="entry name" value="ThiamineP_synth_TenI"/>
</dbReference>
<dbReference type="Pfam" id="PF02581">
    <property type="entry name" value="TMP-TENI"/>
    <property type="match status" value="1"/>
</dbReference>
<accession>A0A1T5D0H9</accession>
<evidence type="ECO:0000313" key="5">
    <source>
        <dbReference type="Proteomes" id="UP000190044"/>
    </source>
</evidence>
<evidence type="ECO:0000256" key="1">
    <source>
        <dbReference type="ARBA" id="ARBA00004948"/>
    </source>
</evidence>
<dbReference type="CDD" id="cd00564">
    <property type="entry name" value="TMP_TenI"/>
    <property type="match status" value="1"/>
</dbReference>
<name>A0A1T5D0H9_9SPHN</name>
<dbReference type="PANTHER" id="PTHR20857">
    <property type="entry name" value="THIAMINE-PHOSPHATE PYROPHOSPHORYLASE"/>
    <property type="match status" value="1"/>
</dbReference>
<dbReference type="GO" id="GO:0004789">
    <property type="term" value="F:thiamine-phosphate diphosphorylase activity"/>
    <property type="evidence" value="ECO:0007669"/>
    <property type="project" value="TreeGrafter"/>
</dbReference>
<evidence type="ECO:0000313" key="4">
    <source>
        <dbReference type="EMBL" id="SKB65106.1"/>
    </source>
</evidence>
<feature type="domain" description="Thiamine phosphate synthase/TenI" evidence="3">
    <location>
        <begin position="27"/>
        <end position="163"/>
    </location>
</feature>
<evidence type="ECO:0000256" key="2">
    <source>
        <dbReference type="ARBA" id="ARBA00022977"/>
    </source>
</evidence>
<dbReference type="SUPFAM" id="SSF51391">
    <property type="entry name" value="Thiamin phosphate synthase"/>
    <property type="match status" value="1"/>
</dbReference>
<gene>
    <name evidence="4" type="ORF">SAMN06295937_101258</name>
</gene>
<dbReference type="Gene3D" id="3.20.20.70">
    <property type="entry name" value="Aldolase class I"/>
    <property type="match status" value="1"/>
</dbReference>
<reference evidence="5" key="1">
    <citation type="submission" date="2017-02" db="EMBL/GenBank/DDBJ databases">
        <authorList>
            <person name="Varghese N."/>
            <person name="Submissions S."/>
        </authorList>
    </citation>
    <scope>NUCLEOTIDE SEQUENCE [LARGE SCALE GENOMIC DNA]</scope>
    <source>
        <strain evidence="5">R11H</strain>
    </source>
</reference>
<organism evidence="4 5">
    <name type="scientific">Sphingopyxis flava</name>
    <dbReference type="NCBI Taxonomy" id="1507287"/>
    <lineage>
        <taxon>Bacteria</taxon>
        <taxon>Pseudomonadati</taxon>
        <taxon>Pseudomonadota</taxon>
        <taxon>Alphaproteobacteria</taxon>
        <taxon>Sphingomonadales</taxon>
        <taxon>Sphingomonadaceae</taxon>
        <taxon>Sphingopyxis</taxon>
    </lineage>
</organism>
<sequence length="199" mass="21662">MLWLLSDERIGAPLARLAVELPPGSGIILRHDTLPDAERWRLLRRLKHIAAGRRLVVILAGTPALARRWGADGVHLRQHQAAQARAARRARLLLTMPVHDAAEAAAARRAAARAVFVSPLHPTRSHPGAAALRTAAWLRLARRAGGQAIALGGMTPARARALRLQSTSSQIQPGWAAIDAWAEKAAQRRRLQKRNCVPT</sequence>
<dbReference type="GO" id="GO:0005737">
    <property type="term" value="C:cytoplasm"/>
    <property type="evidence" value="ECO:0007669"/>
    <property type="project" value="TreeGrafter"/>
</dbReference>